<proteinExistence type="predicted"/>
<dbReference type="AlphaFoldDB" id="A0A2H0VD13"/>
<reference evidence="2" key="1">
    <citation type="submission" date="2017-09" db="EMBL/GenBank/DDBJ databases">
        <title>Depth-based differentiation of microbial function through sediment-hosted aquifers and enrichment of novel symbionts in the deep terrestrial subsurface.</title>
        <authorList>
            <person name="Probst A.J."/>
            <person name="Ladd B."/>
            <person name="Jarett J.K."/>
            <person name="Geller-Mcgrath D.E."/>
            <person name="Sieber C.M.K."/>
            <person name="Emerson J.B."/>
            <person name="Anantharaman K."/>
            <person name="Thomas B.C."/>
            <person name="Malmstrom R."/>
            <person name="Stieglmeier M."/>
            <person name="Klingl A."/>
            <person name="Woyke T."/>
            <person name="Ryan C.M."/>
            <person name="Banfield J.F."/>
        </authorList>
    </citation>
    <scope>NUCLEOTIDE SEQUENCE [LARGE SCALE GENOMIC DNA]</scope>
</reference>
<comment type="caution">
    <text evidence="1">The sequence shown here is derived from an EMBL/GenBank/DDBJ whole genome shotgun (WGS) entry which is preliminary data.</text>
</comment>
<evidence type="ECO:0000313" key="1">
    <source>
        <dbReference type="EMBL" id="PIR96190.1"/>
    </source>
</evidence>
<sequence>MKALFALKSGLKNGLIIATIVSLTALVYPEIILASNSRASEASALVFEVKNPIQNQNSLSFNEIMANDPLAIKLQEYLESLGSPLAPYSADIIQEPQWQRALAISWVESNMCKRHVDNNCSGIGVAPGHPLWRKYSTHLDWFKDMSNLLEKPIYKEKYTTFQAMRGVYVQPGSANWVYGAQAKYNALMAITEEAENERQYASVQIPLKAALATFPQLAYLD</sequence>
<protein>
    <submittedName>
        <fullName evidence="1">Uncharacterized protein</fullName>
    </submittedName>
</protein>
<dbReference type="EMBL" id="PFAK01000043">
    <property type="protein sequence ID" value="PIR96190.1"/>
    <property type="molecule type" value="Genomic_DNA"/>
</dbReference>
<gene>
    <name evidence="1" type="ORF">COT92_02370</name>
</gene>
<accession>A0A2H0VD13</accession>
<dbReference type="Proteomes" id="UP000230922">
    <property type="component" value="Unassembled WGS sequence"/>
</dbReference>
<organism evidence="1 2">
    <name type="scientific">Candidatus Doudnabacteria bacterium CG10_big_fil_rev_8_21_14_0_10_42_18</name>
    <dbReference type="NCBI Taxonomy" id="1974552"/>
    <lineage>
        <taxon>Bacteria</taxon>
        <taxon>Candidatus Doudnaibacteriota</taxon>
    </lineage>
</organism>
<name>A0A2H0VD13_9BACT</name>
<evidence type="ECO:0000313" key="2">
    <source>
        <dbReference type="Proteomes" id="UP000230922"/>
    </source>
</evidence>